<reference evidence="1 2" key="1">
    <citation type="submission" date="2023-11" db="EMBL/GenBank/DDBJ databases">
        <title>MicrobeMod: A computational toolkit for identifying prokaryotic methylation and restriction-modification with nanopore sequencing.</title>
        <authorList>
            <person name="Crits-Christoph A."/>
            <person name="Kang S.C."/>
            <person name="Lee H."/>
            <person name="Ostrov N."/>
        </authorList>
    </citation>
    <scope>NUCLEOTIDE SEQUENCE [LARGE SCALE GENOMIC DNA]</scope>
    <source>
        <strain evidence="1 2">ATCC 25935</strain>
    </source>
</reference>
<accession>A0ABZ0Y388</accession>
<dbReference type="EMBL" id="CP140152">
    <property type="protein sequence ID" value="WQH05872.1"/>
    <property type="molecule type" value="Genomic_DNA"/>
</dbReference>
<dbReference type="GeneID" id="43166892"/>
<proteinExistence type="predicted"/>
<sequence>MHFEWDSIKATANLRKHGVSIEEASTVFTDMSAREAFDHLHSDDEDRFHLLGISENDRLLVVSYCYRRNSVVRIISAREAQPREKIRYMDR</sequence>
<organism evidence="1 2">
    <name type="scientific">Duganella zoogloeoides</name>
    <dbReference type="NCBI Taxonomy" id="75659"/>
    <lineage>
        <taxon>Bacteria</taxon>
        <taxon>Pseudomonadati</taxon>
        <taxon>Pseudomonadota</taxon>
        <taxon>Betaproteobacteria</taxon>
        <taxon>Burkholderiales</taxon>
        <taxon>Oxalobacteraceae</taxon>
        <taxon>Telluria group</taxon>
        <taxon>Duganella</taxon>
    </lineage>
</organism>
<name>A0ABZ0Y388_9BURK</name>
<evidence type="ECO:0000313" key="1">
    <source>
        <dbReference type="EMBL" id="WQH05872.1"/>
    </source>
</evidence>
<dbReference type="InterPro" id="IPR007460">
    <property type="entry name" value="BrnT_toxin"/>
</dbReference>
<dbReference type="Gene3D" id="3.10.450.530">
    <property type="entry name" value="Ribonuclease toxin, BrnT, of type II toxin-antitoxin system"/>
    <property type="match status" value="1"/>
</dbReference>
<dbReference type="Pfam" id="PF04365">
    <property type="entry name" value="BrnT_toxin"/>
    <property type="match status" value="1"/>
</dbReference>
<gene>
    <name evidence="1" type="ORF">SR858_05910</name>
</gene>
<evidence type="ECO:0000313" key="2">
    <source>
        <dbReference type="Proteomes" id="UP001326110"/>
    </source>
</evidence>
<dbReference type="Proteomes" id="UP001326110">
    <property type="component" value="Chromosome"/>
</dbReference>
<dbReference type="RefSeq" id="WP_084670014.1">
    <property type="nucleotide sequence ID" value="NZ_CP140152.1"/>
</dbReference>
<protein>
    <submittedName>
        <fullName evidence="1">BrnT family toxin</fullName>
    </submittedName>
</protein>
<keyword evidence="2" id="KW-1185">Reference proteome</keyword>
<dbReference type="InterPro" id="IPR038573">
    <property type="entry name" value="BrnT_sf"/>
</dbReference>